<dbReference type="SUPFAM" id="SSF51905">
    <property type="entry name" value="FAD/NAD(P)-binding domain"/>
    <property type="match status" value="1"/>
</dbReference>
<dbReference type="EMBL" id="CAIIXF020000009">
    <property type="protein sequence ID" value="CAH1794439.1"/>
    <property type="molecule type" value="Genomic_DNA"/>
</dbReference>
<dbReference type="InterPro" id="IPR050982">
    <property type="entry name" value="Auxin_biosynth/cation_transpt"/>
</dbReference>
<accession>A0A8J1XZH8</accession>
<dbReference type="PANTHER" id="PTHR43539">
    <property type="entry name" value="FLAVIN-BINDING MONOOXYGENASE-LIKE PROTEIN (AFU_ORTHOLOGUE AFUA_4G09220)"/>
    <property type="match status" value="1"/>
</dbReference>
<dbReference type="GO" id="GO:0050660">
    <property type="term" value="F:flavin adenine dinucleotide binding"/>
    <property type="evidence" value="ECO:0007669"/>
    <property type="project" value="TreeGrafter"/>
</dbReference>
<protein>
    <submittedName>
        <fullName evidence="1">Uncharacterized protein</fullName>
    </submittedName>
</protein>
<proteinExistence type="predicted"/>
<keyword evidence="2" id="KW-1185">Reference proteome</keyword>
<dbReference type="Proteomes" id="UP000749559">
    <property type="component" value="Unassembled WGS sequence"/>
</dbReference>
<dbReference type="Gene3D" id="3.50.50.60">
    <property type="entry name" value="FAD/NAD(P)-binding domain"/>
    <property type="match status" value="2"/>
</dbReference>
<dbReference type="OrthoDB" id="66881at2759"/>
<sequence length="642" mass="73611">MQLYTMPKTYILPVLGVIIAMATVATGATPEASNYHEYCIIGAGPGGLQMGHFMNKANRNYIIFERGNVSGNFFVKYPRHERLISINKRNTGKTNKEFNMRHDWNSLLSDDESLQIRHYSKEFFPHKDVLLKYLDDYKNKLNIKVQYQTDISNVRKKFSKLHDRELFYMEDQHKTTYTCKVLIVATGYSKPNIPNFKGSEYTEGYEDISVNGEDYEGQSVLILGRGNTAFEVADSILGYTNVVHMVGRSRVRLSWATHYVGDLRAVNNGLLDTYQLKSLDGLLESPVEDAQFEKREDGKIYLNLEGLNQDDAEFDNFALREGYDRVIRCLGFKFDHTIFANHTRLNKGSGRKSKFPKIKENYESTDIDDLFIAGTAGHSLDFRKSSGGFIHGFRYTALALHRLLEWRYQQVKWPSKTGPITDLLNTIVKRINEASGPYQMFAMLGDVYGINKGGTEYEVIEEFPINNLHQLPNLTGHNFDRIIVCVLQYGANFSGPGEDIFRLTRATGEPGEAHMSNFLHPVFYYYESLPTENQMKQKYKWEILPRPNMMHHIVEDFLTLWDGPTSHILPLRRFLENVIGDDLRNYFAEDCLKMALTSQTVPLNCENYFLKGLGIPQNNDFETVLPQISNPEPLRPVSGAFL</sequence>
<evidence type="ECO:0000313" key="1">
    <source>
        <dbReference type="EMBL" id="CAH1794439.1"/>
    </source>
</evidence>
<dbReference type="PANTHER" id="PTHR43539:SF23">
    <property type="entry name" value="FAD-DEPENDENT OXIDOREDUCTASE DOMAIN-CONTAINING PROTEIN 2"/>
    <property type="match status" value="1"/>
</dbReference>
<dbReference type="GO" id="GO:0004497">
    <property type="term" value="F:monooxygenase activity"/>
    <property type="evidence" value="ECO:0007669"/>
    <property type="project" value="TreeGrafter"/>
</dbReference>
<dbReference type="PRINTS" id="PR00368">
    <property type="entry name" value="FADPNR"/>
</dbReference>
<dbReference type="Pfam" id="PF13738">
    <property type="entry name" value="Pyr_redox_3"/>
    <property type="match status" value="1"/>
</dbReference>
<name>A0A8J1XZH8_OWEFU</name>
<comment type="caution">
    <text evidence="1">The sequence shown here is derived from an EMBL/GenBank/DDBJ whole genome shotgun (WGS) entry which is preliminary data.</text>
</comment>
<dbReference type="GO" id="GO:0036503">
    <property type="term" value="P:ERAD pathway"/>
    <property type="evidence" value="ECO:0007669"/>
    <property type="project" value="TreeGrafter"/>
</dbReference>
<evidence type="ECO:0000313" key="2">
    <source>
        <dbReference type="Proteomes" id="UP000749559"/>
    </source>
</evidence>
<gene>
    <name evidence="1" type="ORF">OFUS_LOCUS19131</name>
</gene>
<reference evidence="1" key="1">
    <citation type="submission" date="2022-03" db="EMBL/GenBank/DDBJ databases">
        <authorList>
            <person name="Martin C."/>
        </authorList>
    </citation>
    <scope>NUCLEOTIDE SEQUENCE</scope>
</reference>
<dbReference type="AlphaFoldDB" id="A0A8J1XZH8"/>
<organism evidence="1 2">
    <name type="scientific">Owenia fusiformis</name>
    <name type="common">Polychaete worm</name>
    <dbReference type="NCBI Taxonomy" id="6347"/>
    <lineage>
        <taxon>Eukaryota</taxon>
        <taxon>Metazoa</taxon>
        <taxon>Spiralia</taxon>
        <taxon>Lophotrochozoa</taxon>
        <taxon>Annelida</taxon>
        <taxon>Polychaeta</taxon>
        <taxon>Sedentaria</taxon>
        <taxon>Canalipalpata</taxon>
        <taxon>Sabellida</taxon>
        <taxon>Oweniida</taxon>
        <taxon>Oweniidae</taxon>
        <taxon>Owenia</taxon>
    </lineage>
</organism>
<dbReference type="FunFam" id="3.50.50.60:FF:000521">
    <property type="entry name" value="FAD dependent oxidoreductase domain containing 2"/>
    <property type="match status" value="1"/>
</dbReference>
<dbReference type="GO" id="GO:0005788">
    <property type="term" value="C:endoplasmic reticulum lumen"/>
    <property type="evidence" value="ECO:0007669"/>
    <property type="project" value="TreeGrafter"/>
</dbReference>
<dbReference type="InterPro" id="IPR036188">
    <property type="entry name" value="FAD/NAD-bd_sf"/>
</dbReference>